<dbReference type="InterPro" id="IPR001845">
    <property type="entry name" value="HTH_ArsR_DNA-bd_dom"/>
</dbReference>
<dbReference type="CDD" id="cd00090">
    <property type="entry name" value="HTH_ARSR"/>
    <property type="match status" value="2"/>
</dbReference>
<dbReference type="InterPro" id="IPR036388">
    <property type="entry name" value="WH-like_DNA-bd_sf"/>
</dbReference>
<dbReference type="PANTHER" id="PTHR36216:SF1">
    <property type="entry name" value="HTH ARSR-TYPE DOMAIN-CONTAINING PROTEIN"/>
    <property type="match status" value="1"/>
</dbReference>
<evidence type="ECO:0000259" key="2">
    <source>
        <dbReference type="SMART" id="SM00418"/>
    </source>
</evidence>
<dbReference type="EMBL" id="VCYH01000010">
    <property type="protein sequence ID" value="MDN7025855.1"/>
    <property type="molecule type" value="Genomic_DNA"/>
</dbReference>
<dbReference type="Pfam" id="PF13412">
    <property type="entry name" value="HTH_24"/>
    <property type="match status" value="1"/>
</dbReference>
<feature type="domain" description="HTH arsR-type" evidence="2">
    <location>
        <begin position="184"/>
        <end position="262"/>
    </location>
</feature>
<feature type="transmembrane region" description="Helical" evidence="1">
    <location>
        <begin position="70"/>
        <end position="91"/>
    </location>
</feature>
<dbReference type="SMART" id="SM00418">
    <property type="entry name" value="HTH_ARSR"/>
    <property type="match status" value="1"/>
</dbReference>
<dbReference type="PANTHER" id="PTHR36216">
    <property type="entry name" value="TRANSCRIPTIONAL REGULATOR, TRMB"/>
    <property type="match status" value="1"/>
</dbReference>
<reference evidence="3" key="1">
    <citation type="submission" date="2019-05" db="EMBL/GenBank/DDBJ databases">
        <title>Methanoculleus sp. FWC-SCC1, a methanogenic archaeon isolated from deep marine cold seep.</title>
        <authorList>
            <person name="Chen Y.-W."/>
            <person name="Chen S.-C."/>
            <person name="Teng N.-H."/>
            <person name="Lai M.-C."/>
        </authorList>
    </citation>
    <scope>NUCLEOTIDE SEQUENCE</scope>
    <source>
        <strain evidence="3">FWC-SCC1</strain>
    </source>
</reference>
<dbReference type="Gene3D" id="1.10.10.10">
    <property type="entry name" value="Winged helix-like DNA-binding domain superfamily/Winged helix DNA-binding domain"/>
    <property type="match status" value="2"/>
</dbReference>
<accession>A0ABT8MD46</accession>
<dbReference type="SUPFAM" id="SSF46785">
    <property type="entry name" value="Winged helix' DNA-binding domain"/>
    <property type="match status" value="2"/>
</dbReference>
<dbReference type="InterPro" id="IPR011991">
    <property type="entry name" value="ArsR-like_HTH"/>
</dbReference>
<proteinExistence type="predicted"/>
<gene>
    <name evidence="3" type="ORF">FGU65_13355</name>
</gene>
<name>A0ABT8MD46_9EURY</name>
<comment type="caution">
    <text evidence="3">The sequence shown here is derived from an EMBL/GenBank/DDBJ whole genome shotgun (WGS) entry which is preliminary data.</text>
</comment>
<keyword evidence="1" id="KW-1133">Transmembrane helix</keyword>
<keyword evidence="1" id="KW-0472">Membrane</keyword>
<dbReference type="RefSeq" id="WP_301665047.1">
    <property type="nucleotide sequence ID" value="NZ_VCYH01000010.1"/>
</dbReference>
<evidence type="ECO:0000313" key="3">
    <source>
        <dbReference type="EMBL" id="MDN7025855.1"/>
    </source>
</evidence>
<evidence type="ECO:0000256" key="1">
    <source>
        <dbReference type="SAM" id="Phobius"/>
    </source>
</evidence>
<keyword evidence="4" id="KW-1185">Reference proteome</keyword>
<protein>
    <submittedName>
        <fullName evidence="3">Winged helix-turn-helix transcriptional regulator</fullName>
    </submittedName>
</protein>
<evidence type="ECO:0000313" key="4">
    <source>
        <dbReference type="Proteomes" id="UP001168338"/>
    </source>
</evidence>
<sequence>MRGRRCVPALACAALLLLICQNASAIETGGYVVRPGYDAYPEYSDIYFETITMGDLREEPNPLPIPPEDLPLSVLFVLGIVAAVPLIAYLAKHLSLSHLPIIGGRSRISKKSLFENRTRETILRAVKENPGISLAELEAMAGSTYKNLRYHLDILEKFGMVVRYESDTLRYFAHAGKFSQDERRMLACLGNRRDKMIIDVVAGNPGISRQEIGSAVGISGPSVSWHVGRLEREGILVRQRDGSTVRHYLADDLLDTYRAITAERRQSLVES</sequence>
<dbReference type="InterPro" id="IPR036390">
    <property type="entry name" value="WH_DNA-bd_sf"/>
</dbReference>
<dbReference type="Proteomes" id="UP001168338">
    <property type="component" value="Unassembled WGS sequence"/>
</dbReference>
<keyword evidence="1" id="KW-0812">Transmembrane</keyword>
<organism evidence="3 4">
    <name type="scientific">Methanoculleus frigidifontis</name>
    <dbReference type="NCBI Taxonomy" id="2584085"/>
    <lineage>
        <taxon>Archaea</taxon>
        <taxon>Methanobacteriati</taxon>
        <taxon>Methanobacteriota</taxon>
        <taxon>Stenosarchaea group</taxon>
        <taxon>Methanomicrobia</taxon>
        <taxon>Methanomicrobiales</taxon>
        <taxon>Methanomicrobiaceae</taxon>
        <taxon>Methanoculleus</taxon>
    </lineage>
</organism>